<dbReference type="OrthoDB" id="9763644at2"/>
<evidence type="ECO:0000313" key="3">
    <source>
        <dbReference type="Proteomes" id="UP000189941"/>
    </source>
</evidence>
<organism evidence="2 3">
    <name type="scientific">Globicatella sulfidifaciens DSM 15739</name>
    <dbReference type="NCBI Taxonomy" id="1121925"/>
    <lineage>
        <taxon>Bacteria</taxon>
        <taxon>Bacillati</taxon>
        <taxon>Bacillota</taxon>
        <taxon>Bacilli</taxon>
        <taxon>Lactobacillales</taxon>
        <taxon>Aerococcaceae</taxon>
        <taxon>Globicatella</taxon>
    </lineage>
</organism>
<dbReference type="InterPro" id="IPR015330">
    <property type="entry name" value="DNA_primase/pol_bifunc_N"/>
</dbReference>
<gene>
    <name evidence="2" type="ORF">SAMN02746011_01012</name>
</gene>
<dbReference type="SMART" id="SM00943">
    <property type="entry name" value="Prim-Pol"/>
    <property type="match status" value="1"/>
</dbReference>
<keyword evidence="3" id="KW-1185">Reference proteome</keyword>
<dbReference type="Proteomes" id="UP000189941">
    <property type="component" value="Unassembled WGS sequence"/>
</dbReference>
<dbReference type="SUPFAM" id="SSF56747">
    <property type="entry name" value="Prim-pol domain"/>
    <property type="match status" value="1"/>
</dbReference>
<evidence type="ECO:0000313" key="2">
    <source>
        <dbReference type="EMBL" id="SJZ51496.1"/>
    </source>
</evidence>
<dbReference type="Pfam" id="PF09250">
    <property type="entry name" value="Prim-Pol"/>
    <property type="match status" value="1"/>
</dbReference>
<proteinExistence type="predicted"/>
<protein>
    <submittedName>
        <fullName evidence="2">Bifunctional DNA primase/polymerase, N-terminal</fullName>
    </submittedName>
</protein>
<evidence type="ECO:0000259" key="1">
    <source>
        <dbReference type="SMART" id="SM00943"/>
    </source>
</evidence>
<name>A0A1T4L9Y3_9LACT</name>
<dbReference type="EMBL" id="FUWO01000007">
    <property type="protein sequence ID" value="SJZ51496.1"/>
    <property type="molecule type" value="Genomic_DNA"/>
</dbReference>
<accession>A0A1T4L9Y3</accession>
<dbReference type="RefSeq" id="WP_078755779.1">
    <property type="nucleotide sequence ID" value="NZ_FUWO01000007.1"/>
</dbReference>
<feature type="domain" description="DNA primase/polymerase bifunctional N-terminal" evidence="1">
    <location>
        <begin position="7"/>
        <end position="151"/>
    </location>
</feature>
<dbReference type="AlphaFoldDB" id="A0A1T4L9Y3"/>
<reference evidence="3" key="1">
    <citation type="submission" date="2017-02" db="EMBL/GenBank/DDBJ databases">
        <authorList>
            <person name="Varghese N."/>
            <person name="Submissions S."/>
        </authorList>
    </citation>
    <scope>NUCLEOTIDE SEQUENCE [LARGE SCALE GENOMIC DNA]</scope>
    <source>
        <strain evidence="3">DSM 15739</strain>
    </source>
</reference>
<sequence>MNGYELAIELSEYGLQVIPLDKQKKPIVSFKDKTIDQEFINRNIESYSKVSALGMLTRGVWCIDIDLHGVNGFESLKRNPYYDELVENAKNTLVQSTPSGGKHIIFKKRNGIEYSQKIGYLDGVDIKAHYNNYFVFGGSVTKKGKYEITNLFEPNFYDGEFENHIFSIRGNFEEQKFNKYSVAATLVNYDFSHLTGSGGLGKKAYERIIKGESIERNNDLYLASSYAKQCGKPIEPLKKLIGSVKNGDVFTESEWIATVESAN</sequence>
<dbReference type="STRING" id="1121925.SAMN02746011_01012"/>